<evidence type="ECO:0000313" key="5">
    <source>
        <dbReference type="EMBL" id="MCQ4334891.1"/>
    </source>
</evidence>
<evidence type="ECO:0000256" key="4">
    <source>
        <dbReference type="ARBA" id="ARBA00022833"/>
    </source>
</evidence>
<gene>
    <name evidence="5" type="ORF">KM295_15655</name>
</gene>
<dbReference type="Proteomes" id="UP001139494">
    <property type="component" value="Unassembled WGS sequence"/>
</dbReference>
<dbReference type="InterPro" id="IPR008567">
    <property type="entry name" value="BKACE"/>
</dbReference>
<dbReference type="PANTHER" id="PTHR37418">
    <property type="entry name" value="3-KETO-5-AMINOHEXANOATE CLEAVAGE ENZYME-RELATED"/>
    <property type="match status" value="1"/>
</dbReference>
<proteinExistence type="predicted"/>
<accession>A0A9R1CWS1</accession>
<reference evidence="5" key="1">
    <citation type="journal article" date="2023" name="Front. Microbiol.">
        <title>Genomic-based phylogenetic and metabolic analyses of the genus Natronomonas, and description of Natronomonas aquatica sp. nov.</title>
        <authorList>
            <person name="Garcia-Roldan A."/>
            <person name="Duran-Viseras A."/>
            <person name="de la Haba R.R."/>
            <person name="Corral P."/>
            <person name="Sanchez-Porro C."/>
            <person name="Ventosa A."/>
        </authorList>
    </citation>
    <scope>NUCLEOTIDE SEQUENCE</scope>
    <source>
        <strain evidence="5">F2-12</strain>
    </source>
</reference>
<dbReference type="Pfam" id="PF05853">
    <property type="entry name" value="BKACE"/>
    <property type="match status" value="1"/>
</dbReference>
<name>A0A9R1CWS1_9EURY</name>
<dbReference type="InterPro" id="IPR013785">
    <property type="entry name" value="Aldolase_TIM"/>
</dbReference>
<evidence type="ECO:0000313" key="6">
    <source>
        <dbReference type="Proteomes" id="UP001139494"/>
    </source>
</evidence>
<comment type="caution">
    <text evidence="5">The sequence shown here is derived from an EMBL/GenBank/DDBJ whole genome shotgun (WGS) entry which is preliminary data.</text>
</comment>
<keyword evidence="6" id="KW-1185">Reference proteome</keyword>
<dbReference type="RefSeq" id="WP_256031136.1">
    <property type="nucleotide sequence ID" value="NZ_JAHLKM010000044.1"/>
</dbReference>
<dbReference type="GO" id="GO:0043720">
    <property type="term" value="F:3-keto-5-aminohexanoate cleavage activity"/>
    <property type="evidence" value="ECO:0007669"/>
    <property type="project" value="InterPro"/>
</dbReference>
<keyword evidence="3" id="KW-0479">Metal-binding</keyword>
<dbReference type="PANTHER" id="PTHR37418:SF2">
    <property type="entry name" value="3-KETO-5-AMINOHEXANOATE CLEAVAGE ENZYME"/>
    <property type="match status" value="1"/>
</dbReference>
<keyword evidence="4" id="KW-0862">Zinc</keyword>
<keyword evidence="2" id="KW-0808">Transferase</keyword>
<comment type="cofactor">
    <cofactor evidence="1">
        <name>Zn(2+)</name>
        <dbReference type="ChEBI" id="CHEBI:29105"/>
    </cofactor>
</comment>
<dbReference type="GO" id="GO:0046872">
    <property type="term" value="F:metal ion binding"/>
    <property type="evidence" value="ECO:0007669"/>
    <property type="project" value="UniProtKB-KW"/>
</dbReference>
<dbReference type="AlphaFoldDB" id="A0A9R1CWS1"/>
<sequence length="312" mass="34348">MARSLSNVVISCALTGAIHTPSLSDHLPITPEELIQEGITAAEAGASIIHIHVRDPETGEPTSDLELFREVASGIKSETDAIIQPTTGGGMNQSVEERMSVVPELEPEMASCNMGSMNFGLYQITDAVEEFQYEWEESYLEETRDHIFPNTFESLEKAFELFDENGTVPELECYDVGHLYNAKHFLERGHLEPPIHIQFVMGIHGGIGADQDNLNHMVTTANKLFGDDFSWSVVGAGRNQFPLGTQASAMGGNVRVGLEDNLYLERGRLAESNAEQVEKAKRLVWEIAGREPASPDQVREFLGLKGQQSVGF</sequence>
<evidence type="ECO:0000256" key="3">
    <source>
        <dbReference type="ARBA" id="ARBA00022723"/>
    </source>
</evidence>
<organism evidence="5 6">
    <name type="scientific">Natronomonas aquatica</name>
    <dbReference type="NCBI Taxonomy" id="2841590"/>
    <lineage>
        <taxon>Archaea</taxon>
        <taxon>Methanobacteriati</taxon>
        <taxon>Methanobacteriota</taxon>
        <taxon>Stenosarchaea group</taxon>
        <taxon>Halobacteria</taxon>
        <taxon>Halobacteriales</taxon>
        <taxon>Natronomonadaceae</taxon>
        <taxon>Natronomonas</taxon>
    </lineage>
</organism>
<evidence type="ECO:0000256" key="1">
    <source>
        <dbReference type="ARBA" id="ARBA00001947"/>
    </source>
</evidence>
<evidence type="ECO:0000256" key="2">
    <source>
        <dbReference type="ARBA" id="ARBA00022679"/>
    </source>
</evidence>
<dbReference type="Gene3D" id="3.20.20.70">
    <property type="entry name" value="Aldolase class I"/>
    <property type="match status" value="1"/>
</dbReference>
<dbReference type="EMBL" id="JAHLKM010000044">
    <property type="protein sequence ID" value="MCQ4334891.1"/>
    <property type="molecule type" value="Genomic_DNA"/>
</dbReference>
<protein>
    <submittedName>
        <fullName evidence="5">3-keto-5-aminohexanoate cleavage protein</fullName>
    </submittedName>
</protein>